<dbReference type="EMBL" id="CP136051">
    <property type="protein sequence ID" value="WOK09740.1"/>
    <property type="molecule type" value="Genomic_DNA"/>
</dbReference>
<accession>A0ABZ0IZH2</accession>
<reference evidence="6 7" key="1">
    <citation type="journal article" date="2023" name="Microbiol. Resour. Announc.">
        <title>Complete Genome Sequence of Imperialibacter roseus strain P4T.</title>
        <authorList>
            <person name="Tizabi D.R."/>
            <person name="Bachvaroff T."/>
            <person name="Hill R.T."/>
        </authorList>
    </citation>
    <scope>NUCLEOTIDE SEQUENCE [LARGE SCALE GENOMIC DNA]</scope>
    <source>
        <strain evidence="6 7">P4T</strain>
    </source>
</reference>
<keyword evidence="1 4" id="KW-0349">Heme</keyword>
<dbReference type="InterPro" id="IPR051459">
    <property type="entry name" value="Cytochrome_c-type_DH"/>
</dbReference>
<evidence type="ECO:0000256" key="1">
    <source>
        <dbReference type="ARBA" id="ARBA00022617"/>
    </source>
</evidence>
<dbReference type="InterPro" id="IPR009056">
    <property type="entry name" value="Cyt_c-like_dom"/>
</dbReference>
<evidence type="ECO:0000256" key="2">
    <source>
        <dbReference type="ARBA" id="ARBA00022723"/>
    </source>
</evidence>
<dbReference type="Pfam" id="PF22807">
    <property type="entry name" value="TrAA12"/>
    <property type="match status" value="1"/>
</dbReference>
<dbReference type="PROSITE" id="PS51007">
    <property type="entry name" value="CYTC"/>
    <property type="match status" value="1"/>
</dbReference>
<feature type="domain" description="Cytochrome c" evidence="5">
    <location>
        <begin position="450"/>
        <end position="539"/>
    </location>
</feature>
<evidence type="ECO:0000256" key="3">
    <source>
        <dbReference type="ARBA" id="ARBA00023004"/>
    </source>
</evidence>
<evidence type="ECO:0000259" key="5">
    <source>
        <dbReference type="PROSITE" id="PS51007"/>
    </source>
</evidence>
<organism evidence="6 7">
    <name type="scientific">Imperialibacter roseus</name>
    <dbReference type="NCBI Taxonomy" id="1324217"/>
    <lineage>
        <taxon>Bacteria</taxon>
        <taxon>Pseudomonadati</taxon>
        <taxon>Bacteroidota</taxon>
        <taxon>Cytophagia</taxon>
        <taxon>Cytophagales</taxon>
        <taxon>Flammeovirgaceae</taxon>
        <taxon>Imperialibacter</taxon>
    </lineage>
</organism>
<dbReference type="InterPro" id="IPR011042">
    <property type="entry name" value="6-blade_b-propeller_TolB-like"/>
</dbReference>
<keyword evidence="3 4" id="KW-0408">Iron</keyword>
<sequence length="558" mass="61584">MVSCSSGPQLPPGDPDNGGLVLPGGFDAVVVVDSLKGRTRHMAVNDNGDIYVKLRFPQEEGGNMALRDVDGDGKADELQVFGDYKNDGSYGAAMRIYNGYLYYGSQLAVYRQKLVPGKLVPDTEIETILTDDHEHGSHEHIAKVVSFDDKGNMYVPFGTPSNACMPVKRTPNMPGMDPCPQLEDHGGVWKFDANKKNQTQKDGTKFATGLRSIVAMDWNTEDNNLYVVMHGRDDLLRLWAQKYSPWESAMLPAEEFLRVTEGTNAGWPYCYYDQIKGQKVLAPEYGGDGDSIGRCADFVDPLMGFPGHWAPNDLFFYTGDQFPEHYKNGAFIAFHGSTNRAPYPQAGYFIGFVPFRNGQPSGDWEVFADGFAGVDPVVNVSDAIYRPMGIAMGPDGSLYFSDTEKGKIWRVMYKGDRGSFGTEQLAKMEERKNASNIRTPDKIEDNLEKGVKVAGEKTYLTYCGSCHQNNGKGASGRFPPLAGAPWVVGDKGLLISIVLNGMEGSITVNGEEYNNVMPQHSFLSDEEVARVLTYIRQSFGNEASEVSTEDVEKIRRTL</sequence>
<keyword evidence="7" id="KW-1185">Reference proteome</keyword>
<gene>
    <name evidence="6" type="ORF">RT717_07575</name>
</gene>
<evidence type="ECO:0000256" key="4">
    <source>
        <dbReference type="PROSITE-ProRule" id="PRU00433"/>
    </source>
</evidence>
<evidence type="ECO:0000313" key="6">
    <source>
        <dbReference type="EMBL" id="WOK09740.1"/>
    </source>
</evidence>
<dbReference type="PANTHER" id="PTHR35008:SF8">
    <property type="entry name" value="ALCOHOL DEHYDROGENASE CYTOCHROME C SUBUNIT"/>
    <property type="match status" value="1"/>
</dbReference>
<dbReference type="SUPFAM" id="SSF50952">
    <property type="entry name" value="Soluble quinoprotein glucose dehydrogenase"/>
    <property type="match status" value="1"/>
</dbReference>
<protein>
    <submittedName>
        <fullName evidence="6">PQQ-dependent sugar dehydrogenase</fullName>
    </submittedName>
</protein>
<dbReference type="InterPro" id="IPR036909">
    <property type="entry name" value="Cyt_c-like_dom_sf"/>
</dbReference>
<dbReference type="InterPro" id="IPR054539">
    <property type="entry name" value="Beta-prop_PDH"/>
</dbReference>
<dbReference type="RefSeq" id="WP_317492347.1">
    <property type="nucleotide sequence ID" value="NZ_CP136051.1"/>
</dbReference>
<dbReference type="Pfam" id="PF00034">
    <property type="entry name" value="Cytochrom_C"/>
    <property type="match status" value="1"/>
</dbReference>
<dbReference type="InterPro" id="IPR011041">
    <property type="entry name" value="Quinoprot_gluc/sorb_DH_b-prop"/>
</dbReference>
<dbReference type="Gene3D" id="1.10.760.10">
    <property type="entry name" value="Cytochrome c-like domain"/>
    <property type="match status" value="1"/>
</dbReference>
<dbReference type="Proteomes" id="UP001302349">
    <property type="component" value="Chromosome"/>
</dbReference>
<dbReference type="PANTHER" id="PTHR35008">
    <property type="entry name" value="BLL4482 PROTEIN-RELATED"/>
    <property type="match status" value="1"/>
</dbReference>
<keyword evidence="2 4" id="KW-0479">Metal-binding</keyword>
<name>A0ABZ0IZH2_9BACT</name>
<proteinExistence type="predicted"/>
<dbReference type="SUPFAM" id="SSF46626">
    <property type="entry name" value="Cytochrome c"/>
    <property type="match status" value="1"/>
</dbReference>
<dbReference type="Gene3D" id="2.120.10.30">
    <property type="entry name" value="TolB, C-terminal domain"/>
    <property type="match status" value="1"/>
</dbReference>
<evidence type="ECO:0000313" key="7">
    <source>
        <dbReference type="Proteomes" id="UP001302349"/>
    </source>
</evidence>